<organism evidence="1 2">
    <name type="scientific">Orchesella dallaii</name>
    <dbReference type="NCBI Taxonomy" id="48710"/>
    <lineage>
        <taxon>Eukaryota</taxon>
        <taxon>Metazoa</taxon>
        <taxon>Ecdysozoa</taxon>
        <taxon>Arthropoda</taxon>
        <taxon>Hexapoda</taxon>
        <taxon>Collembola</taxon>
        <taxon>Entomobryomorpha</taxon>
        <taxon>Entomobryoidea</taxon>
        <taxon>Orchesellidae</taxon>
        <taxon>Orchesellinae</taxon>
        <taxon>Orchesella</taxon>
    </lineage>
</organism>
<dbReference type="EMBL" id="CAXLJM020000050">
    <property type="protein sequence ID" value="CAL8114731.1"/>
    <property type="molecule type" value="Genomic_DNA"/>
</dbReference>
<name>A0ABP1QYT2_9HEXA</name>
<evidence type="ECO:0000313" key="2">
    <source>
        <dbReference type="Proteomes" id="UP001642540"/>
    </source>
</evidence>
<comment type="caution">
    <text evidence="1">The sequence shown here is derived from an EMBL/GenBank/DDBJ whole genome shotgun (WGS) entry which is preliminary data.</text>
</comment>
<keyword evidence="2" id="KW-1185">Reference proteome</keyword>
<dbReference type="Proteomes" id="UP001642540">
    <property type="component" value="Unassembled WGS sequence"/>
</dbReference>
<sequence>MSTGIYRFSDTFNVIIYHLRQRRDYIKQLDRITDMNDFVVPSRTIFLFITQYTGQETLARNRKLTNWSPDLQVFAALKLILTLPQRNQCNRNETTVTVICAGYCTPTSWNFTDFEENYLVSSVYSLHRSLFWNGNRKVLPGLVSDTDSFIEDTPKQNQGVCLSTSNRLDRKCRNGIMTMLTYSQVHNITINFQKAVMTNIIKFGIGTVYKGPEQLSFSIRFFDNSLPSSFMSQLAFSTFESQRFVYCPRIKKTGGEFAEFGIWYEPVTQESWLTLIFLLGFATVCSYIHHRRLTSVLGDLLQYWAAVFGASFKIRYFLVISALSFFLSQIYCNGFTSVITVAHSPEGMKTVRQLIHKGYKILFNQEQMGATYEETYGDNFKWLGLSTDGVFLNVQSIKIADFVMKIITMKDSLIAFQTKTSQANFLMALTANALRIQNLTTDTFTCFAVEQTLKEGQDTSILESENNYWLQLTTQRIRAMGLYYKWNEWSEWHRMLKLDILDKKHRGDPDYVDWPKFLAVLLACGTFSTGSVSK</sequence>
<evidence type="ECO:0000313" key="1">
    <source>
        <dbReference type="EMBL" id="CAL8114731.1"/>
    </source>
</evidence>
<proteinExistence type="predicted"/>
<protein>
    <recommendedName>
        <fullName evidence="3">Ionotropic glutamate receptor C-terminal domain-containing protein</fullName>
    </recommendedName>
</protein>
<gene>
    <name evidence="1" type="ORF">ODALV1_LOCUS16589</name>
</gene>
<reference evidence="1 2" key="1">
    <citation type="submission" date="2024-08" db="EMBL/GenBank/DDBJ databases">
        <authorList>
            <person name="Cucini C."/>
            <person name="Frati F."/>
        </authorList>
    </citation>
    <scope>NUCLEOTIDE SEQUENCE [LARGE SCALE GENOMIC DNA]</scope>
</reference>
<accession>A0ABP1QYT2</accession>
<evidence type="ECO:0008006" key="3">
    <source>
        <dbReference type="Google" id="ProtNLM"/>
    </source>
</evidence>